<evidence type="ECO:0000256" key="7">
    <source>
        <dbReference type="SAM" id="Phobius"/>
    </source>
</evidence>
<evidence type="ECO:0000313" key="9">
    <source>
        <dbReference type="Proteomes" id="UP000244920"/>
    </source>
</evidence>
<dbReference type="AlphaFoldDB" id="A0A2U8FHQ1"/>
<dbReference type="NCBIfam" id="NF004904">
    <property type="entry name" value="PRK06265.1-4"/>
    <property type="match status" value="1"/>
</dbReference>
<feature type="transmembrane region" description="Helical" evidence="7">
    <location>
        <begin position="97"/>
        <end position="118"/>
    </location>
</feature>
<keyword evidence="4 7" id="KW-0812">Transmembrane</keyword>
<feature type="transmembrane region" description="Helical" evidence="7">
    <location>
        <begin position="168"/>
        <end position="192"/>
    </location>
</feature>
<proteinExistence type="predicted"/>
<dbReference type="Proteomes" id="UP000244920">
    <property type="component" value="Chromosome"/>
</dbReference>
<dbReference type="Pfam" id="PF01891">
    <property type="entry name" value="CbiM"/>
    <property type="match status" value="1"/>
</dbReference>
<dbReference type="GO" id="GO:0005886">
    <property type="term" value="C:plasma membrane"/>
    <property type="evidence" value="ECO:0007669"/>
    <property type="project" value="UniProtKB-SubCell"/>
</dbReference>
<feature type="transmembrane region" description="Helical" evidence="7">
    <location>
        <begin position="7"/>
        <end position="28"/>
    </location>
</feature>
<evidence type="ECO:0000256" key="2">
    <source>
        <dbReference type="ARBA" id="ARBA00022448"/>
    </source>
</evidence>
<keyword evidence="5 7" id="KW-1133">Transmembrane helix</keyword>
<accession>A0A2U8FHQ1</accession>
<dbReference type="Gene3D" id="1.10.1760.20">
    <property type="match status" value="1"/>
</dbReference>
<organism evidence="8 9">
    <name type="scientific">Actinobacillus porcitonsillarum</name>
    <dbReference type="NCBI Taxonomy" id="189834"/>
    <lineage>
        <taxon>Bacteria</taxon>
        <taxon>Pseudomonadati</taxon>
        <taxon>Pseudomonadota</taxon>
        <taxon>Gammaproteobacteria</taxon>
        <taxon>Pasteurellales</taxon>
        <taxon>Pasteurellaceae</taxon>
        <taxon>Actinobacillus</taxon>
    </lineage>
</organism>
<evidence type="ECO:0000256" key="5">
    <source>
        <dbReference type="ARBA" id="ARBA00022989"/>
    </source>
</evidence>
<reference evidence="9" key="1">
    <citation type="submission" date="2018-05" db="EMBL/GenBank/DDBJ databases">
        <title>Complete genome sequence of Actinobacillus porcitonsillarum reference strain 9953L55 (CCUG 46996).</title>
        <authorList>
            <person name="Dona V."/>
            <person name="Perreten V."/>
        </authorList>
    </citation>
    <scope>NUCLEOTIDE SEQUENCE [LARGE SCALE GENOMIC DNA]</scope>
    <source>
        <strain evidence="9">9953L55</strain>
    </source>
</reference>
<keyword evidence="6 7" id="KW-0472">Membrane</keyword>
<sequence>MHLSEGVLHSSTLIIGAVCAVVGVAIGLKKMNYEHLSITALFASAFFVASTIHIPVGIGSVHLILNGIAGLFLGWAVFPAFLIALVLQVLLFSFGGFAVLGVNLCIMALPALAVRLLVFPMLRKATTRKGLILSGVLAGVIGVGGSALVASLVLAFDGGKAYGDLIGLLLVSHLPVFVVDSLVSVGVILTLAKMMPEALQR</sequence>
<dbReference type="GO" id="GO:0000041">
    <property type="term" value="P:transition metal ion transport"/>
    <property type="evidence" value="ECO:0007669"/>
    <property type="project" value="InterPro"/>
</dbReference>
<evidence type="ECO:0000256" key="3">
    <source>
        <dbReference type="ARBA" id="ARBA00022475"/>
    </source>
</evidence>
<evidence type="ECO:0000256" key="6">
    <source>
        <dbReference type="ARBA" id="ARBA00023136"/>
    </source>
</evidence>
<protein>
    <submittedName>
        <fullName evidence="8">Cobalt transporter CbiM</fullName>
    </submittedName>
</protein>
<keyword evidence="2" id="KW-0813">Transport</keyword>
<comment type="subcellular location">
    <subcellularLocation>
        <location evidence="1">Cell membrane</location>
        <topology evidence="1">Multi-pass membrane protein</topology>
    </subcellularLocation>
</comment>
<dbReference type="KEGG" id="apor:DDU33_02715"/>
<evidence type="ECO:0000256" key="1">
    <source>
        <dbReference type="ARBA" id="ARBA00004651"/>
    </source>
</evidence>
<dbReference type="PANTHER" id="PTHR34229">
    <property type="entry name" value="METAL TRANSPORT PROTEIN HI_1621-RELATED"/>
    <property type="match status" value="1"/>
</dbReference>
<dbReference type="NCBIfam" id="NF004905">
    <property type="entry name" value="PRK06265.1-5"/>
    <property type="match status" value="1"/>
</dbReference>
<evidence type="ECO:0000256" key="4">
    <source>
        <dbReference type="ARBA" id="ARBA00022692"/>
    </source>
</evidence>
<gene>
    <name evidence="8" type="ORF">DDU33_02715</name>
</gene>
<keyword evidence="9" id="KW-1185">Reference proteome</keyword>
<keyword evidence="3" id="KW-1003">Cell membrane</keyword>
<dbReference type="PANTHER" id="PTHR34229:SF1">
    <property type="entry name" value="METAL TRANSPORT PROTEIN HI_1621-RELATED"/>
    <property type="match status" value="1"/>
</dbReference>
<feature type="transmembrane region" description="Helical" evidence="7">
    <location>
        <begin position="130"/>
        <end position="156"/>
    </location>
</feature>
<name>A0A2U8FHQ1_9PAST</name>
<dbReference type="InterPro" id="IPR002751">
    <property type="entry name" value="CbiM/NikMN"/>
</dbReference>
<feature type="transmembrane region" description="Helical" evidence="7">
    <location>
        <begin position="40"/>
        <end position="65"/>
    </location>
</feature>
<evidence type="ECO:0000313" key="8">
    <source>
        <dbReference type="EMBL" id="AWI50475.1"/>
    </source>
</evidence>
<feature type="transmembrane region" description="Helical" evidence="7">
    <location>
        <begin position="72"/>
        <end position="91"/>
    </location>
</feature>
<dbReference type="EMBL" id="CP029206">
    <property type="protein sequence ID" value="AWI50475.1"/>
    <property type="molecule type" value="Genomic_DNA"/>
</dbReference>
<dbReference type="RefSeq" id="WP_108922987.1">
    <property type="nucleotide sequence ID" value="NZ_CP029206.1"/>
</dbReference>